<protein>
    <submittedName>
        <fullName evidence="2">Alpha/beta fold hydrolase</fullName>
    </submittedName>
</protein>
<keyword evidence="3" id="KW-1185">Reference proteome</keyword>
<dbReference type="AlphaFoldDB" id="A0A6L7GCI9"/>
<dbReference type="Pfam" id="PF02566">
    <property type="entry name" value="OsmC"/>
    <property type="match status" value="1"/>
</dbReference>
<feature type="domain" description="AB hydrolase-1" evidence="1">
    <location>
        <begin position="32"/>
        <end position="233"/>
    </location>
</feature>
<dbReference type="GO" id="GO:0016787">
    <property type="term" value="F:hydrolase activity"/>
    <property type="evidence" value="ECO:0007669"/>
    <property type="project" value="UniProtKB-KW"/>
</dbReference>
<dbReference type="Gene3D" id="3.30.300.20">
    <property type="match status" value="1"/>
</dbReference>
<comment type="caution">
    <text evidence="2">The sequence shown here is derived from an EMBL/GenBank/DDBJ whole genome shotgun (WGS) entry which is preliminary data.</text>
</comment>
<organism evidence="2 3">
    <name type="scientific">Pseudooceanicola albus</name>
    <dbReference type="NCBI Taxonomy" id="2692189"/>
    <lineage>
        <taxon>Bacteria</taxon>
        <taxon>Pseudomonadati</taxon>
        <taxon>Pseudomonadota</taxon>
        <taxon>Alphaproteobacteria</taxon>
        <taxon>Rhodobacterales</taxon>
        <taxon>Paracoccaceae</taxon>
        <taxon>Pseudooceanicola</taxon>
    </lineage>
</organism>
<sequence>MGDTNFNFTGSNGNTLSGRLESPRANPRGWAIFAHCFTCGKDSLAASRISRALARDGIGVLRFDFAGLGRSEGDFGSSGFACNVADLLAAARAMEEAGMAPALLVGHSLGGAAVLAAASSIPSVKAVATLGAPADVAHILHQFDADALDEITRTGRASVRLSGRDFEFDRTFVEDVRQHDLSERIRTLRKPLLIMHAPGDDVVGIDNATQIFTAARHPKSFVSLDDADHLLTARKDADYAAGVIASWAARYLPEVEPDTAALSEAPQDGILHAEETGKGGYQVAIATRGHGVTADEPVSLGGLDSGMSPVELVSAALGACTVMTLRMYADRKSYPLEGVAVDLTHERQPEEDRPHRFSRAIALKGALSEEQRRALINIADRCPVGRILEHGARIETRAAGPEGRDDD</sequence>
<evidence type="ECO:0000313" key="3">
    <source>
        <dbReference type="Proteomes" id="UP000477911"/>
    </source>
</evidence>
<reference evidence="2 3" key="1">
    <citation type="submission" date="2019-12" db="EMBL/GenBank/DDBJ databases">
        <authorList>
            <person name="Li M."/>
        </authorList>
    </citation>
    <scope>NUCLEOTIDE SEQUENCE [LARGE SCALE GENOMIC DNA]</scope>
    <source>
        <strain evidence="2 3">GBMRC 2024</strain>
    </source>
</reference>
<proteinExistence type="predicted"/>
<dbReference type="SUPFAM" id="SSF82784">
    <property type="entry name" value="OsmC-like"/>
    <property type="match status" value="1"/>
</dbReference>
<dbReference type="PANTHER" id="PTHR39624">
    <property type="entry name" value="PROTEIN INVOLVED IN RIMO-MEDIATED BETA-METHYLTHIOLATION OF RIBOSOMAL PROTEIN S12 YCAO"/>
    <property type="match status" value="1"/>
</dbReference>
<keyword evidence="2" id="KW-0378">Hydrolase</keyword>
<dbReference type="Proteomes" id="UP000477911">
    <property type="component" value="Unassembled WGS sequence"/>
</dbReference>
<accession>A0A6L7GCI9</accession>
<dbReference type="InterPro" id="IPR015946">
    <property type="entry name" value="KH_dom-like_a/b"/>
</dbReference>
<evidence type="ECO:0000259" key="1">
    <source>
        <dbReference type="Pfam" id="PF12697"/>
    </source>
</evidence>
<dbReference type="PANTHER" id="PTHR39624:SF2">
    <property type="entry name" value="OSMC-LIKE PROTEIN"/>
    <property type="match status" value="1"/>
</dbReference>
<evidence type="ECO:0000313" key="2">
    <source>
        <dbReference type="EMBL" id="MXN20996.1"/>
    </source>
</evidence>
<dbReference type="InterPro" id="IPR036102">
    <property type="entry name" value="OsmC/Ohrsf"/>
</dbReference>
<dbReference type="SUPFAM" id="SSF53474">
    <property type="entry name" value="alpha/beta-Hydrolases"/>
    <property type="match status" value="1"/>
</dbReference>
<dbReference type="InterPro" id="IPR003718">
    <property type="entry name" value="OsmC/Ohr_fam"/>
</dbReference>
<dbReference type="Pfam" id="PF12697">
    <property type="entry name" value="Abhydrolase_6"/>
    <property type="match status" value="1"/>
</dbReference>
<dbReference type="InterPro" id="IPR000073">
    <property type="entry name" value="AB_hydrolase_1"/>
</dbReference>
<dbReference type="InterPro" id="IPR029058">
    <property type="entry name" value="AB_hydrolase_fold"/>
</dbReference>
<name>A0A6L7GCI9_9RHOB</name>
<dbReference type="EMBL" id="WUMU01000040">
    <property type="protein sequence ID" value="MXN20996.1"/>
    <property type="molecule type" value="Genomic_DNA"/>
</dbReference>
<dbReference type="Gene3D" id="3.40.50.1820">
    <property type="entry name" value="alpha/beta hydrolase"/>
    <property type="match status" value="1"/>
</dbReference>
<dbReference type="RefSeq" id="WP_160897114.1">
    <property type="nucleotide sequence ID" value="NZ_WUMU01000040.1"/>
</dbReference>
<gene>
    <name evidence="2" type="ORF">GR170_24525</name>
</gene>